<reference evidence="2 3" key="1">
    <citation type="journal article" date="2023" name="J. Hered.">
        <title>Chromosome-level genome of the wood stork (Mycteria americana) provides insight into avian chromosome evolution.</title>
        <authorList>
            <person name="Flamio R. Jr."/>
            <person name="Ramstad K.M."/>
        </authorList>
    </citation>
    <scope>NUCLEOTIDE SEQUENCE [LARGE SCALE GENOMIC DNA]</scope>
    <source>
        <strain evidence="2">JAX WOST 10</strain>
    </source>
</reference>
<dbReference type="SUPFAM" id="SSF56672">
    <property type="entry name" value="DNA/RNA polymerases"/>
    <property type="match status" value="1"/>
</dbReference>
<keyword evidence="3" id="KW-1185">Reference proteome</keyword>
<dbReference type="Pfam" id="PF00078">
    <property type="entry name" value="RVT_1"/>
    <property type="match status" value="1"/>
</dbReference>
<dbReference type="InterPro" id="IPR000477">
    <property type="entry name" value="RT_dom"/>
</dbReference>
<dbReference type="CDD" id="cd01650">
    <property type="entry name" value="RT_nLTR_like"/>
    <property type="match status" value="1"/>
</dbReference>
<sequence>MREVTRLVDEGKAVDVVYLDFSKAFDTVSHSILLEKLAAHGLDGCTLRWVKNWLDGQAQRVVVNGVYSSWQPVTSGVPQGSVLGPVLFNIFINDLDEGIECTLSQFAGDTKLCGSVDLLEGRKALQRDLDRLDRWAEVNCMRFNKAKCKVLHLGHNNPMQRYRLGEEWLESCQAEKDLGVLVDSCLNMSQQCAQVAKKANGILACIKNSVASRTRAVIVPLYSALRDIEVLEHVQRRATKLVKGLEQKSDEERLRDLGLFSLGKRRLRGDLIALYNCLKGGCREVGVGLFSQVTSDRTRGNGLKLLQGRFRLDIRKFYFTEGVVKHWDRLPREVVESPSLEVFKRRLDEVLMDMV</sequence>
<organism evidence="2 3">
    <name type="scientific">Mycteria americana</name>
    <name type="common">Wood stork</name>
    <dbReference type="NCBI Taxonomy" id="33587"/>
    <lineage>
        <taxon>Eukaryota</taxon>
        <taxon>Metazoa</taxon>
        <taxon>Chordata</taxon>
        <taxon>Craniata</taxon>
        <taxon>Vertebrata</taxon>
        <taxon>Euteleostomi</taxon>
        <taxon>Archelosauria</taxon>
        <taxon>Archosauria</taxon>
        <taxon>Dinosauria</taxon>
        <taxon>Saurischia</taxon>
        <taxon>Theropoda</taxon>
        <taxon>Coelurosauria</taxon>
        <taxon>Aves</taxon>
        <taxon>Neognathae</taxon>
        <taxon>Neoaves</taxon>
        <taxon>Aequornithes</taxon>
        <taxon>Ciconiiformes</taxon>
        <taxon>Ciconiidae</taxon>
        <taxon>Mycteria</taxon>
    </lineage>
</organism>
<dbReference type="AlphaFoldDB" id="A0AAN7MX23"/>
<gene>
    <name evidence="2" type="ORF">QYF61_004985</name>
</gene>
<protein>
    <recommendedName>
        <fullName evidence="1">Reverse transcriptase domain-containing protein</fullName>
    </recommendedName>
</protein>
<accession>A0AAN7MX23</accession>
<name>A0AAN7MX23_MYCAM</name>
<dbReference type="PROSITE" id="PS50878">
    <property type="entry name" value="RT_POL"/>
    <property type="match status" value="1"/>
</dbReference>
<proteinExistence type="predicted"/>
<comment type="caution">
    <text evidence="2">The sequence shown here is derived from an EMBL/GenBank/DDBJ whole genome shotgun (WGS) entry which is preliminary data.</text>
</comment>
<feature type="domain" description="Reverse transcriptase" evidence="1">
    <location>
        <begin position="1"/>
        <end position="182"/>
    </location>
</feature>
<dbReference type="EMBL" id="JAUNZN010000012">
    <property type="protein sequence ID" value="KAK4813416.1"/>
    <property type="molecule type" value="Genomic_DNA"/>
</dbReference>
<evidence type="ECO:0000313" key="3">
    <source>
        <dbReference type="Proteomes" id="UP001333110"/>
    </source>
</evidence>
<dbReference type="PANTHER" id="PTHR33332">
    <property type="entry name" value="REVERSE TRANSCRIPTASE DOMAIN-CONTAINING PROTEIN"/>
    <property type="match status" value="1"/>
</dbReference>
<dbReference type="Proteomes" id="UP001333110">
    <property type="component" value="Unassembled WGS sequence"/>
</dbReference>
<dbReference type="InterPro" id="IPR043502">
    <property type="entry name" value="DNA/RNA_pol_sf"/>
</dbReference>
<evidence type="ECO:0000313" key="2">
    <source>
        <dbReference type="EMBL" id="KAK4813416.1"/>
    </source>
</evidence>
<evidence type="ECO:0000259" key="1">
    <source>
        <dbReference type="PROSITE" id="PS50878"/>
    </source>
</evidence>